<dbReference type="AlphaFoldDB" id="A0A2H0C1Q8"/>
<proteinExistence type="predicted"/>
<reference evidence="1 2" key="1">
    <citation type="submission" date="2017-09" db="EMBL/GenBank/DDBJ databases">
        <title>Depth-based differentiation of microbial function through sediment-hosted aquifers and enrichment of novel symbionts in the deep terrestrial subsurface.</title>
        <authorList>
            <person name="Probst A.J."/>
            <person name="Ladd B."/>
            <person name="Jarett J.K."/>
            <person name="Geller-Mcgrath D.E."/>
            <person name="Sieber C.M."/>
            <person name="Emerson J.B."/>
            <person name="Anantharaman K."/>
            <person name="Thomas B.C."/>
            <person name="Malmstrom R."/>
            <person name="Stieglmeier M."/>
            <person name="Klingl A."/>
            <person name="Woyke T."/>
            <person name="Ryan C.M."/>
            <person name="Banfield J.F."/>
        </authorList>
    </citation>
    <scope>NUCLEOTIDE SEQUENCE [LARGE SCALE GENOMIC DNA]</scope>
    <source>
        <strain evidence="1">CG22_combo_CG10-13_8_21_14_all_34_12</strain>
    </source>
</reference>
<organism evidence="1 2">
    <name type="scientific">Candidatus Roizmanbacteria bacterium CG22_combo_CG10-13_8_21_14_all_34_12</name>
    <dbReference type="NCBI Taxonomy" id="1974860"/>
    <lineage>
        <taxon>Bacteria</taxon>
        <taxon>Candidatus Roizmaniibacteriota</taxon>
    </lineage>
</organism>
<dbReference type="EMBL" id="PCTC01000068">
    <property type="protein sequence ID" value="PIP63300.1"/>
    <property type="molecule type" value="Genomic_DNA"/>
</dbReference>
<dbReference type="Pfam" id="PF08843">
    <property type="entry name" value="AbiEii"/>
    <property type="match status" value="1"/>
</dbReference>
<protein>
    <recommendedName>
        <fullName evidence="3">Nucleotidyl transferase AbiEii/AbiGii toxin family protein</fullName>
    </recommendedName>
</protein>
<dbReference type="InterPro" id="IPR014942">
    <property type="entry name" value="AbiEii"/>
</dbReference>
<evidence type="ECO:0000313" key="2">
    <source>
        <dbReference type="Proteomes" id="UP000229699"/>
    </source>
</evidence>
<comment type="caution">
    <text evidence="1">The sequence shown here is derived from an EMBL/GenBank/DDBJ whole genome shotgun (WGS) entry which is preliminary data.</text>
</comment>
<name>A0A2H0C1Q8_9BACT</name>
<sequence length="213" mass="24933">MLPQFTDRLNKERQQVFQQLKAFAKEFVLAGGTAIMLQIGRRVSYDFDCFCEQWKLPLNIMMKARKVFGSKIIVKLKTAEMISFSTETGIDVSFVCHPFKIIRPVIKTDTISLFHLDDLVASKAYTIGRRNTWRDYVDIFIFMKSKIYSLKKIVELADKKFGGEFNEKLFLGQLTYFKDIDVVHVDYLVQSYSEQEIKSFLEKEVESYVKTRI</sequence>
<accession>A0A2H0C1Q8</accession>
<evidence type="ECO:0008006" key="3">
    <source>
        <dbReference type="Google" id="ProtNLM"/>
    </source>
</evidence>
<evidence type="ECO:0000313" key="1">
    <source>
        <dbReference type="EMBL" id="PIP63300.1"/>
    </source>
</evidence>
<gene>
    <name evidence="1" type="ORF">COW97_03165</name>
</gene>
<dbReference type="Proteomes" id="UP000229699">
    <property type="component" value="Unassembled WGS sequence"/>
</dbReference>